<keyword evidence="2" id="KW-0238">DNA-binding</keyword>
<dbReference type="RefSeq" id="WP_020001355.1">
    <property type="nucleotide sequence ID" value="NZ_CP192219.1"/>
</dbReference>
<dbReference type="PANTHER" id="PTHR33154:SF18">
    <property type="entry name" value="ARSENICAL RESISTANCE OPERON REPRESSOR"/>
    <property type="match status" value="1"/>
</dbReference>
<dbReference type="InterPro" id="IPR051081">
    <property type="entry name" value="HTH_MetalResp_TranReg"/>
</dbReference>
<dbReference type="Gene3D" id="1.10.10.10">
    <property type="entry name" value="Winged helix-like DNA-binding domain superfamily/Winged helix DNA-binding domain"/>
    <property type="match status" value="1"/>
</dbReference>
<evidence type="ECO:0000313" key="6">
    <source>
        <dbReference type="Proteomes" id="UP000184001"/>
    </source>
</evidence>
<keyword evidence="3" id="KW-0804">Transcription</keyword>
<dbReference type="InterPro" id="IPR036390">
    <property type="entry name" value="WH_DNA-bd_sf"/>
</dbReference>
<evidence type="ECO:0000313" key="5">
    <source>
        <dbReference type="EMBL" id="SHI52747.1"/>
    </source>
</evidence>
<dbReference type="GO" id="GO:0003677">
    <property type="term" value="F:DNA binding"/>
    <property type="evidence" value="ECO:0007669"/>
    <property type="project" value="UniProtKB-KW"/>
</dbReference>
<protein>
    <submittedName>
        <fullName evidence="5">Transcriptional regulator, ArsR family</fullName>
    </submittedName>
</protein>
<dbReference type="InterPro" id="IPR011991">
    <property type="entry name" value="ArsR-like_HTH"/>
</dbReference>
<keyword evidence="1" id="KW-0805">Transcription regulation</keyword>
<evidence type="ECO:0000256" key="1">
    <source>
        <dbReference type="ARBA" id="ARBA00023015"/>
    </source>
</evidence>
<sequence length="113" mass="12521">MDNFIRITKALSDPTRVRILGLLLDGEVCVCNIARVVGVAQPTVSRHLKQCTDAGLTIGRKAGGWTHYRLATDSTDIYISTFLELLQQAVKTDDEFMALQENLQTLKKATTIL</sequence>
<dbReference type="SUPFAM" id="SSF46785">
    <property type="entry name" value="Winged helix' DNA-binding domain"/>
    <property type="match status" value="1"/>
</dbReference>
<proteinExistence type="predicted"/>
<dbReference type="PANTHER" id="PTHR33154">
    <property type="entry name" value="TRANSCRIPTIONAL REGULATOR, ARSR FAMILY"/>
    <property type="match status" value="1"/>
</dbReference>
<evidence type="ECO:0000259" key="4">
    <source>
        <dbReference type="PROSITE" id="PS50987"/>
    </source>
</evidence>
<dbReference type="EMBL" id="FQZR01000002">
    <property type="protein sequence ID" value="SHI52747.1"/>
    <property type="molecule type" value="Genomic_DNA"/>
</dbReference>
<dbReference type="PROSITE" id="PS50987">
    <property type="entry name" value="HTH_ARSR_2"/>
    <property type="match status" value="1"/>
</dbReference>
<feature type="domain" description="HTH arsR-type" evidence="4">
    <location>
        <begin position="1"/>
        <end position="90"/>
    </location>
</feature>
<dbReference type="InterPro" id="IPR001845">
    <property type="entry name" value="HTH_ArsR_DNA-bd_dom"/>
</dbReference>
<dbReference type="GO" id="GO:0003700">
    <property type="term" value="F:DNA-binding transcription factor activity"/>
    <property type="evidence" value="ECO:0007669"/>
    <property type="project" value="InterPro"/>
</dbReference>
<comment type="caution">
    <text evidence="5">The sequence shown here is derived from an EMBL/GenBank/DDBJ whole genome shotgun (WGS) entry which is preliminary data.</text>
</comment>
<dbReference type="Pfam" id="PF01022">
    <property type="entry name" value="HTH_5"/>
    <property type="match status" value="1"/>
</dbReference>
<dbReference type="AlphaFoldDB" id="A0A8G2C6W8"/>
<evidence type="ECO:0000256" key="3">
    <source>
        <dbReference type="ARBA" id="ARBA00023163"/>
    </source>
</evidence>
<accession>A0A8G2C6W8</accession>
<dbReference type="CDD" id="cd00090">
    <property type="entry name" value="HTH_ARSR"/>
    <property type="match status" value="1"/>
</dbReference>
<reference evidence="5 6" key="1">
    <citation type="submission" date="2016-11" db="EMBL/GenBank/DDBJ databases">
        <authorList>
            <person name="Varghese N."/>
            <person name="Submissions S."/>
        </authorList>
    </citation>
    <scope>NUCLEOTIDE SEQUENCE [LARGE SCALE GENOMIC DNA]</scope>
    <source>
        <strain evidence="5 6">DSM 17919</strain>
    </source>
</reference>
<dbReference type="SMART" id="SM00418">
    <property type="entry name" value="HTH_ARSR"/>
    <property type="match status" value="1"/>
</dbReference>
<dbReference type="PRINTS" id="PR00778">
    <property type="entry name" value="HTHARSR"/>
</dbReference>
<evidence type="ECO:0000256" key="2">
    <source>
        <dbReference type="ARBA" id="ARBA00023125"/>
    </source>
</evidence>
<dbReference type="InterPro" id="IPR036388">
    <property type="entry name" value="WH-like_DNA-bd_sf"/>
</dbReference>
<organism evidence="5 6">
    <name type="scientific">Halodesulfovibrio aestuarii</name>
    <dbReference type="NCBI Taxonomy" id="126333"/>
    <lineage>
        <taxon>Bacteria</taxon>
        <taxon>Pseudomonadati</taxon>
        <taxon>Thermodesulfobacteriota</taxon>
        <taxon>Desulfovibrionia</taxon>
        <taxon>Desulfovibrionales</taxon>
        <taxon>Desulfovibrionaceae</taxon>
        <taxon>Halodesulfovibrio</taxon>
    </lineage>
</organism>
<name>A0A8G2C6W8_9BACT</name>
<gene>
    <name evidence="5" type="ORF">SAMN05660830_00214</name>
</gene>
<dbReference type="NCBIfam" id="NF033788">
    <property type="entry name" value="HTH_metalloreg"/>
    <property type="match status" value="1"/>
</dbReference>
<dbReference type="Proteomes" id="UP000184001">
    <property type="component" value="Unassembled WGS sequence"/>
</dbReference>